<evidence type="ECO:0000313" key="2">
    <source>
        <dbReference type="Proteomes" id="UP000463857"/>
    </source>
</evidence>
<dbReference type="InParanoid" id="A0A7L4YKN3"/>
<dbReference type="SUPFAM" id="SSF52096">
    <property type="entry name" value="ClpP/crotonase"/>
    <property type="match status" value="1"/>
</dbReference>
<name>A0A7L4YKN3_9ACTN</name>
<dbReference type="RefSeq" id="WP_159543519.1">
    <property type="nucleotide sequence ID" value="NZ_CP047156.1"/>
</dbReference>
<keyword evidence="2" id="KW-1185">Reference proteome</keyword>
<dbReference type="Gene3D" id="3.90.226.10">
    <property type="entry name" value="2-enoyl-CoA Hydratase, Chain A, domain 1"/>
    <property type="match status" value="1"/>
</dbReference>
<dbReference type="PANTHER" id="PTHR11941">
    <property type="entry name" value="ENOYL-COA HYDRATASE-RELATED"/>
    <property type="match status" value="1"/>
</dbReference>
<protein>
    <submittedName>
        <fullName evidence="1">Enoyl-CoA hydratase/isomerase family protein</fullName>
    </submittedName>
</protein>
<dbReference type="AlphaFoldDB" id="A0A7L4YKN3"/>
<reference evidence="1 2" key="1">
    <citation type="journal article" date="2018" name="Int. J. Syst. Evol. Microbiol.">
        <title>Epidermidibacterium keratini gen. nov., sp. nov., a member of the family Sporichthyaceae, isolated from keratin epidermis.</title>
        <authorList>
            <person name="Lee D.G."/>
            <person name="Trujillo M.E."/>
            <person name="Kang S."/>
            <person name="Nam J.J."/>
            <person name="Kim Y.J."/>
        </authorList>
    </citation>
    <scope>NUCLEOTIDE SEQUENCE [LARGE SCALE GENOMIC DNA]</scope>
    <source>
        <strain evidence="1 2">EPI-7</strain>
    </source>
</reference>
<dbReference type="OrthoDB" id="5174409at2"/>
<dbReference type="Pfam" id="PF00378">
    <property type="entry name" value="ECH_1"/>
    <property type="match status" value="1"/>
</dbReference>
<accession>A0A7L4YKN3</accession>
<dbReference type="CDD" id="cd06558">
    <property type="entry name" value="crotonase-like"/>
    <property type="match status" value="1"/>
</dbReference>
<dbReference type="GO" id="GO:0016853">
    <property type="term" value="F:isomerase activity"/>
    <property type="evidence" value="ECO:0007669"/>
    <property type="project" value="UniProtKB-KW"/>
</dbReference>
<dbReference type="InterPro" id="IPR001753">
    <property type="entry name" value="Enoyl-CoA_hydra/iso"/>
</dbReference>
<sequence length="224" mass="23769">MAQGEIDDWAGARRFRFADPARKNAIGLDTVTALYAELQRDPEAVFVLGSTSPDVFSAGADLRASDDDRAQVSDTLYAIYELMVTRPGPVVAVVEGLAVGGGAQLMAAADLRVAGGGARMRWVGAGHGLVVGAWILPELVGRSVATDLALSSRWLDAEQLLAYGLIPQIAPDPWEAASVLVKHLLCLDPRAVADFKTVTSAPGLVEQLSRERTRNAGWDGKATF</sequence>
<evidence type="ECO:0000313" key="1">
    <source>
        <dbReference type="EMBL" id="QHB99699.1"/>
    </source>
</evidence>
<dbReference type="GO" id="GO:0006635">
    <property type="term" value="P:fatty acid beta-oxidation"/>
    <property type="evidence" value="ECO:0007669"/>
    <property type="project" value="TreeGrafter"/>
</dbReference>
<proteinExistence type="predicted"/>
<keyword evidence="1" id="KW-0413">Isomerase</keyword>
<organism evidence="1 2">
    <name type="scientific">Epidermidibacterium keratini</name>
    <dbReference type="NCBI Taxonomy" id="1891644"/>
    <lineage>
        <taxon>Bacteria</taxon>
        <taxon>Bacillati</taxon>
        <taxon>Actinomycetota</taxon>
        <taxon>Actinomycetes</taxon>
        <taxon>Sporichthyales</taxon>
        <taxon>Sporichthyaceae</taxon>
        <taxon>Epidermidibacterium</taxon>
    </lineage>
</organism>
<dbReference type="InterPro" id="IPR029045">
    <property type="entry name" value="ClpP/crotonase-like_dom_sf"/>
</dbReference>
<gene>
    <name evidence="1" type="ORF">EK0264_04955</name>
</gene>
<dbReference type="EMBL" id="CP047156">
    <property type="protein sequence ID" value="QHB99699.1"/>
    <property type="molecule type" value="Genomic_DNA"/>
</dbReference>
<dbReference type="Proteomes" id="UP000463857">
    <property type="component" value="Chromosome"/>
</dbReference>
<dbReference type="PANTHER" id="PTHR11941:SF54">
    <property type="entry name" value="ENOYL-COA HYDRATASE, MITOCHONDRIAL"/>
    <property type="match status" value="1"/>
</dbReference>
<dbReference type="KEGG" id="eke:EK0264_04955"/>